<dbReference type="Gene3D" id="3.60.15.10">
    <property type="entry name" value="Ribonuclease Z/Hydroxyacylglutathione hydrolase-like"/>
    <property type="match status" value="1"/>
</dbReference>
<dbReference type="InterPro" id="IPR036866">
    <property type="entry name" value="RibonucZ/Hydroxyglut_hydro"/>
</dbReference>
<dbReference type="SMART" id="SM00849">
    <property type="entry name" value="Lactamase_B"/>
    <property type="match status" value="1"/>
</dbReference>
<dbReference type="GeneID" id="71928900"/>
<dbReference type="AlphaFoldDB" id="A0A8U0A4B4"/>
<evidence type="ECO:0000313" key="2">
    <source>
        <dbReference type="EMBL" id="UPM42783.1"/>
    </source>
</evidence>
<dbReference type="CDD" id="cd07721">
    <property type="entry name" value="yflN-like_MBL-fold"/>
    <property type="match status" value="1"/>
</dbReference>
<feature type="domain" description="Metallo-beta-lactamase" evidence="1">
    <location>
        <begin position="31"/>
        <end position="218"/>
    </location>
</feature>
<dbReference type="Pfam" id="PF00753">
    <property type="entry name" value="Lactamase_B"/>
    <property type="match status" value="1"/>
</dbReference>
<sequence length="238" mass="25776">MVFELTETERSEAPQAAGRSSATAWQLDLIGVNAFLVADGTVTLVDTGTPWGVSRLVREIERTGHAVSDIDRVLLTHYDIDHVGGLGGLDLDVPVYLGMPDRGFLTGRERPSLSTPKGVLHRVVGPFLRDRDRVIETVEDGDEIGSFTAYHTPGHTPGHMAYLSESLSIGFLGDLVIERKGELVPSPWYLSYDADQVADSIHDLADRQPPVETIGVGHGVPFLKNGSVRLAELGRSIA</sequence>
<dbReference type="Proteomes" id="UP000831768">
    <property type="component" value="Chromosome"/>
</dbReference>
<reference evidence="2" key="1">
    <citation type="submission" date="2022-04" db="EMBL/GenBank/DDBJ databases">
        <title>Halocatena sp. nov., isolated from a salt lake.</title>
        <authorList>
            <person name="Cui H.-L."/>
        </authorList>
    </citation>
    <scope>NUCLEOTIDE SEQUENCE</scope>
    <source>
        <strain evidence="2">AD-1</strain>
    </source>
</reference>
<proteinExistence type="predicted"/>
<dbReference type="SUPFAM" id="SSF56281">
    <property type="entry name" value="Metallo-hydrolase/oxidoreductase"/>
    <property type="match status" value="1"/>
</dbReference>
<dbReference type="InterPro" id="IPR001279">
    <property type="entry name" value="Metallo-B-lactamas"/>
</dbReference>
<dbReference type="PANTHER" id="PTHR42951:SF4">
    <property type="entry name" value="ACYL-COENZYME A THIOESTERASE MBLAC2"/>
    <property type="match status" value="1"/>
</dbReference>
<gene>
    <name evidence="2" type="ORF">MW046_12595</name>
</gene>
<dbReference type="PANTHER" id="PTHR42951">
    <property type="entry name" value="METALLO-BETA-LACTAMASE DOMAIN-CONTAINING"/>
    <property type="match status" value="1"/>
</dbReference>
<protein>
    <submittedName>
        <fullName evidence="2">MBL fold metallo-hydrolase</fullName>
    </submittedName>
</protein>
<organism evidence="2 3">
    <name type="scientific">Halocatena salina</name>
    <dbReference type="NCBI Taxonomy" id="2934340"/>
    <lineage>
        <taxon>Archaea</taxon>
        <taxon>Methanobacteriati</taxon>
        <taxon>Methanobacteriota</taxon>
        <taxon>Stenosarchaea group</taxon>
        <taxon>Halobacteria</taxon>
        <taxon>Halobacteriales</taxon>
        <taxon>Natronomonadaceae</taxon>
        <taxon>Halocatena</taxon>
    </lineage>
</organism>
<dbReference type="EMBL" id="CP096019">
    <property type="protein sequence ID" value="UPM42783.1"/>
    <property type="molecule type" value="Genomic_DNA"/>
</dbReference>
<dbReference type="RefSeq" id="WP_247993454.1">
    <property type="nucleotide sequence ID" value="NZ_CP096019.1"/>
</dbReference>
<accession>A0A8U0A4B4</accession>
<dbReference type="KEGG" id="haad:MW046_12595"/>
<dbReference type="InterPro" id="IPR050855">
    <property type="entry name" value="NDM-1-like"/>
</dbReference>
<evidence type="ECO:0000259" key="1">
    <source>
        <dbReference type="SMART" id="SM00849"/>
    </source>
</evidence>
<evidence type="ECO:0000313" key="3">
    <source>
        <dbReference type="Proteomes" id="UP000831768"/>
    </source>
</evidence>
<name>A0A8U0A4B4_9EURY</name>
<keyword evidence="3" id="KW-1185">Reference proteome</keyword>